<evidence type="ECO:0000256" key="5">
    <source>
        <dbReference type="ARBA" id="ARBA00022679"/>
    </source>
</evidence>
<accession>A0A8J3NU12</accession>
<evidence type="ECO:0000313" key="12">
    <source>
        <dbReference type="Proteomes" id="UP000619293"/>
    </source>
</evidence>
<organism evidence="11 12">
    <name type="scientific">Catellatospora chokoriensis</name>
    <dbReference type="NCBI Taxonomy" id="310353"/>
    <lineage>
        <taxon>Bacteria</taxon>
        <taxon>Bacillati</taxon>
        <taxon>Actinomycetota</taxon>
        <taxon>Actinomycetes</taxon>
        <taxon>Micromonosporales</taxon>
        <taxon>Micromonosporaceae</taxon>
        <taxon>Catellatospora</taxon>
    </lineage>
</organism>
<evidence type="ECO:0000256" key="1">
    <source>
        <dbReference type="ARBA" id="ARBA00001946"/>
    </source>
</evidence>
<keyword evidence="4" id="KW-0285">Flavoprotein</keyword>
<keyword evidence="8" id="KW-0460">Magnesium</keyword>
<dbReference type="InterPro" id="IPR024932">
    <property type="entry name" value="ApbE"/>
</dbReference>
<dbReference type="GO" id="GO:0016740">
    <property type="term" value="F:transferase activity"/>
    <property type="evidence" value="ECO:0007669"/>
    <property type="project" value="UniProtKB-KW"/>
</dbReference>
<dbReference type="PANTHER" id="PTHR30040:SF2">
    <property type="entry name" value="FAD:PROTEIN FMN TRANSFERASE"/>
    <property type="match status" value="1"/>
</dbReference>
<keyword evidence="12" id="KW-1185">Reference proteome</keyword>
<dbReference type="SUPFAM" id="SSF143631">
    <property type="entry name" value="ApbE-like"/>
    <property type="match status" value="1"/>
</dbReference>
<dbReference type="InterPro" id="IPR003374">
    <property type="entry name" value="ApbE-like_sf"/>
</dbReference>
<dbReference type="Gene3D" id="3.10.520.10">
    <property type="entry name" value="ApbE-like domains"/>
    <property type="match status" value="2"/>
</dbReference>
<evidence type="ECO:0000256" key="3">
    <source>
        <dbReference type="ARBA" id="ARBA00016337"/>
    </source>
</evidence>
<dbReference type="PANTHER" id="PTHR30040">
    <property type="entry name" value="THIAMINE BIOSYNTHESIS LIPOPROTEIN APBE"/>
    <property type="match status" value="1"/>
</dbReference>
<gene>
    <name evidence="11" type="primary">apbE_1</name>
    <name evidence="11" type="ORF">Cch02nite_41990</name>
</gene>
<reference evidence="11 12" key="1">
    <citation type="submission" date="2021-01" db="EMBL/GenBank/DDBJ databases">
        <title>Whole genome shotgun sequence of Catellatospora chokoriensis NBRC 107358.</title>
        <authorList>
            <person name="Komaki H."/>
            <person name="Tamura T."/>
        </authorList>
    </citation>
    <scope>NUCLEOTIDE SEQUENCE [LARGE SCALE GENOMIC DNA]</scope>
    <source>
        <strain evidence="11 12">NBRC 107358</strain>
    </source>
</reference>
<protein>
    <recommendedName>
        <fullName evidence="3">FAD:protein FMN transferase</fullName>
        <ecNumber evidence="2">2.7.1.180</ecNumber>
    </recommendedName>
    <alternativeName>
        <fullName evidence="9">Flavin transferase</fullName>
    </alternativeName>
</protein>
<comment type="catalytic activity">
    <reaction evidence="10">
        <text>L-threonyl-[protein] + FAD = FMN-L-threonyl-[protein] + AMP + H(+)</text>
        <dbReference type="Rhea" id="RHEA:36847"/>
        <dbReference type="Rhea" id="RHEA-COMP:11060"/>
        <dbReference type="Rhea" id="RHEA-COMP:11061"/>
        <dbReference type="ChEBI" id="CHEBI:15378"/>
        <dbReference type="ChEBI" id="CHEBI:30013"/>
        <dbReference type="ChEBI" id="CHEBI:57692"/>
        <dbReference type="ChEBI" id="CHEBI:74257"/>
        <dbReference type="ChEBI" id="CHEBI:456215"/>
        <dbReference type="EC" id="2.7.1.180"/>
    </reaction>
</comment>
<name>A0A8J3NU12_9ACTN</name>
<evidence type="ECO:0000256" key="7">
    <source>
        <dbReference type="ARBA" id="ARBA00022827"/>
    </source>
</evidence>
<comment type="caution">
    <text evidence="11">The sequence shown here is derived from an EMBL/GenBank/DDBJ whole genome shotgun (WGS) entry which is preliminary data.</text>
</comment>
<dbReference type="EMBL" id="BONG01000025">
    <property type="protein sequence ID" value="GIF90755.1"/>
    <property type="molecule type" value="Genomic_DNA"/>
</dbReference>
<evidence type="ECO:0000313" key="11">
    <source>
        <dbReference type="EMBL" id="GIF90755.1"/>
    </source>
</evidence>
<evidence type="ECO:0000256" key="9">
    <source>
        <dbReference type="ARBA" id="ARBA00031306"/>
    </source>
</evidence>
<sequence>MLTPPRRAWVEQVMGMPVSLHLRGPGLDSAPVQRSVDAVFALLREADAVFSTYRADSAVSRINRGELTVADAHPWVAEVARLCDEARVRTGGWFDARLPGPGGERSWDPSGLVKGWAVERAARLLSGADCCLNAGGDVIVSTAAGHPPWRVGVEDPLRPSRLAEVVTLASGAVATSGTARRGAHIVDPYRGSPTAEVAGVTVTGPSLLWADVYATAAAARGVTGLDLLRGTGYRGLLIGRDGRTRATRGWF</sequence>
<keyword evidence="5 11" id="KW-0808">Transferase</keyword>
<keyword evidence="7" id="KW-0274">FAD</keyword>
<dbReference type="EC" id="2.7.1.180" evidence="2"/>
<evidence type="ECO:0000256" key="6">
    <source>
        <dbReference type="ARBA" id="ARBA00022723"/>
    </source>
</evidence>
<evidence type="ECO:0000256" key="2">
    <source>
        <dbReference type="ARBA" id="ARBA00011955"/>
    </source>
</evidence>
<keyword evidence="6" id="KW-0479">Metal-binding</keyword>
<evidence type="ECO:0000256" key="10">
    <source>
        <dbReference type="ARBA" id="ARBA00048540"/>
    </source>
</evidence>
<dbReference type="Proteomes" id="UP000619293">
    <property type="component" value="Unassembled WGS sequence"/>
</dbReference>
<dbReference type="Pfam" id="PF02424">
    <property type="entry name" value="ApbE"/>
    <property type="match status" value="2"/>
</dbReference>
<dbReference type="GO" id="GO:0046872">
    <property type="term" value="F:metal ion binding"/>
    <property type="evidence" value="ECO:0007669"/>
    <property type="project" value="UniProtKB-KW"/>
</dbReference>
<proteinExistence type="predicted"/>
<evidence type="ECO:0000256" key="4">
    <source>
        <dbReference type="ARBA" id="ARBA00022630"/>
    </source>
</evidence>
<evidence type="ECO:0000256" key="8">
    <source>
        <dbReference type="ARBA" id="ARBA00022842"/>
    </source>
</evidence>
<dbReference type="AlphaFoldDB" id="A0A8J3NU12"/>
<comment type="cofactor">
    <cofactor evidence="1">
        <name>Mg(2+)</name>
        <dbReference type="ChEBI" id="CHEBI:18420"/>
    </cofactor>
</comment>